<dbReference type="Proteomes" id="UP000198634">
    <property type="component" value="Unassembled WGS sequence"/>
</dbReference>
<dbReference type="EMBL" id="FOEP01000002">
    <property type="protein sequence ID" value="SEP78893.1"/>
    <property type="molecule type" value="Genomic_DNA"/>
</dbReference>
<accession>A0A1H9AR71</accession>
<reference evidence="1 2" key="1">
    <citation type="submission" date="2016-10" db="EMBL/GenBank/DDBJ databases">
        <authorList>
            <person name="de Groot N.N."/>
        </authorList>
    </citation>
    <scope>NUCLEOTIDE SEQUENCE [LARGE SCALE GENOMIC DNA]</scope>
    <source>
        <strain evidence="1 2">DSM 22007</strain>
    </source>
</reference>
<keyword evidence="2" id="KW-1185">Reference proteome</keyword>
<dbReference type="STRING" id="657014.SAMN04488092_102225"/>
<sequence length="48" mass="5522">MLMSEEATMFEYTASARTRDAFRSAHQARGAQFMRGLARILHPRRASH</sequence>
<gene>
    <name evidence="1" type="ORF">SAMN04488092_102225</name>
</gene>
<organism evidence="1 2">
    <name type="scientific">Thalassovita taeanensis</name>
    <dbReference type="NCBI Taxonomy" id="657014"/>
    <lineage>
        <taxon>Bacteria</taxon>
        <taxon>Pseudomonadati</taxon>
        <taxon>Pseudomonadota</taxon>
        <taxon>Alphaproteobacteria</taxon>
        <taxon>Rhodobacterales</taxon>
        <taxon>Roseobacteraceae</taxon>
        <taxon>Thalassovita</taxon>
    </lineage>
</organism>
<dbReference type="AlphaFoldDB" id="A0A1H9AR71"/>
<name>A0A1H9AR71_9RHOB</name>
<protein>
    <submittedName>
        <fullName evidence="1">Uncharacterized protein</fullName>
    </submittedName>
</protein>
<evidence type="ECO:0000313" key="2">
    <source>
        <dbReference type="Proteomes" id="UP000198634"/>
    </source>
</evidence>
<proteinExistence type="predicted"/>
<evidence type="ECO:0000313" key="1">
    <source>
        <dbReference type="EMBL" id="SEP78893.1"/>
    </source>
</evidence>